<evidence type="ECO:0000313" key="2">
    <source>
        <dbReference type="EMBL" id="KAL1277882.1"/>
    </source>
</evidence>
<dbReference type="EMBL" id="JAYMGO010000003">
    <property type="protein sequence ID" value="KAL1277882.1"/>
    <property type="molecule type" value="Genomic_DNA"/>
</dbReference>
<gene>
    <name evidence="2" type="ORF">QQF64_024555</name>
</gene>
<dbReference type="Proteomes" id="UP001558613">
    <property type="component" value="Unassembled WGS sequence"/>
</dbReference>
<accession>A0ABR3NLY5</accession>
<protein>
    <submittedName>
        <fullName evidence="2">Uncharacterized protein</fullName>
    </submittedName>
</protein>
<proteinExistence type="predicted"/>
<feature type="region of interest" description="Disordered" evidence="1">
    <location>
        <begin position="1"/>
        <end position="42"/>
    </location>
</feature>
<organism evidence="2 3">
    <name type="scientific">Cirrhinus molitorella</name>
    <name type="common">mud carp</name>
    <dbReference type="NCBI Taxonomy" id="172907"/>
    <lineage>
        <taxon>Eukaryota</taxon>
        <taxon>Metazoa</taxon>
        <taxon>Chordata</taxon>
        <taxon>Craniata</taxon>
        <taxon>Vertebrata</taxon>
        <taxon>Euteleostomi</taxon>
        <taxon>Actinopterygii</taxon>
        <taxon>Neopterygii</taxon>
        <taxon>Teleostei</taxon>
        <taxon>Ostariophysi</taxon>
        <taxon>Cypriniformes</taxon>
        <taxon>Cyprinidae</taxon>
        <taxon>Labeoninae</taxon>
        <taxon>Labeonini</taxon>
        <taxon>Cirrhinus</taxon>
    </lineage>
</organism>
<reference evidence="2 3" key="1">
    <citation type="submission" date="2023-09" db="EMBL/GenBank/DDBJ databases">
        <authorList>
            <person name="Wang M."/>
        </authorList>
    </citation>
    <scope>NUCLEOTIDE SEQUENCE [LARGE SCALE GENOMIC DNA]</scope>
    <source>
        <strain evidence="2">GT-2023</strain>
        <tissue evidence="2">Liver</tissue>
    </source>
</reference>
<evidence type="ECO:0000256" key="1">
    <source>
        <dbReference type="SAM" id="MobiDB-lite"/>
    </source>
</evidence>
<name>A0ABR3NLY5_9TELE</name>
<evidence type="ECO:0000313" key="3">
    <source>
        <dbReference type="Proteomes" id="UP001558613"/>
    </source>
</evidence>
<comment type="caution">
    <text evidence="2">The sequence shown here is derived from an EMBL/GenBank/DDBJ whole genome shotgun (WGS) entry which is preliminary data.</text>
</comment>
<sequence>MRGASIQRLSFCPPVAHQPRSPPQPEWTYSSGAAEGGRGLSRTGKLEARCSLRRMKSGCLQTAMAMGLTSKKSSSRNIGVERKNLITVCR</sequence>
<keyword evidence="3" id="KW-1185">Reference proteome</keyword>